<evidence type="ECO:0000259" key="7">
    <source>
        <dbReference type="PROSITE" id="PS50863"/>
    </source>
</evidence>
<gene>
    <name evidence="8" type="ORF">FRX31_019437</name>
</gene>
<dbReference type="GO" id="GO:0005634">
    <property type="term" value="C:nucleus"/>
    <property type="evidence" value="ECO:0007669"/>
    <property type="project" value="UniProtKB-SubCell"/>
</dbReference>
<keyword evidence="3" id="KW-0238">DNA-binding</keyword>
<keyword evidence="9" id="KW-1185">Reference proteome</keyword>
<sequence>MNEKQCCKEMMEEKGKGYHFFKFILPSCIEDRRLAIPRKFIRIYGKELSNIAVLKVPSNREWHVELREDEGRVWFQNGWHEFMKNHSISNWHILVFKYGGKSRFNVVIFDRTASEICYPMSCMDDLEESIIEIESQITQENHEEEFMEVLNRFSFMKVTNEHESSDGSFQEKERAIKEARAFTSQNPFFSVRMQPSHSLPYAFAKKYVTNDARVVTLRVPDGRTWQVHCSGRYQIRLSKGWKAFVLDNSLKVNDICNFELVDRKHMELKVSISRAYQAPTQRKTQPQSPGSNPIYRVKNEEKQNGYAGKRKLTDLEENDVLQHIEEEGYVVIDRNGDDDWLYNDCQYNTSEPITSTAMNATSSWPGVENWNLSNALDIEQGLDPCVHYKKRPNRERSYVIQDGCEVFGSIFKNVGEGSALGYVSNNYEPTMSSLPNGPVNDNLQQMKNKESALELSSSMFCTNVHYNQMQSTRLNLADDETDRNNQESGRKVSSILMQGQTKVGLHHTVAAVRKVVNNREKEGSILAARAFTSENPFCTVTMRRSYVSESYCLNIPKDFADKYLKDAFQGITLQLSNGGSWHTRYQVGDHRKLGSGWKEFALANHLQEDDVCIFELVDRNHIELKVFIKREIPKKFTRIFGKELSDIAVLKVPGSSKEWNVDVRKDEDCIWFQNGWHEFVIYHNISVWHLLVFRYDQNSSFGVVIFDMRASEIVYQCETTDLEEPCIETGFQTSSENENSVEDSIVESDYTKQETEARQFSSLQEEQSAKLAFEPWRPVSFEEKERVIAAANEFTSKKLFCSVTMRPSYVHEPFILSLPIAFSKHLKNGDYEVTLRGSDRQMWQVRGTGQHQFKLRKGWKEFALDNCLEEDDRCIFEIVNKKHKRLRVSIIRVLEDPKQRKRIPAHSRSPSCNPSRLVGNKGTENEYTGKKRTLTDSNQKNKMEMRNEEVHFINEKTDEVDLSNREPILSSALKFTSRTIDEENWSLNNYGKESDACSYHRKRPWECADDIETYYMNEEGCEVFGSIFRNIAYGGSSGFCSQNNSEPTMLTPPSFTLFRPIDDNLRQMENTCPLDSSSSVLHQSIQPNGRKTKKSKTNEDDSHCRKQERERRKFQVLIKQRPKALSVYRRRLVASQENERAIIEITGFTSKNPFCVVTMRPSYVHGSFTLNIPNNFAKKYLKDYFHGVTLHVPNRGAWPARFIVGGCKLCKGWKAFVVDNKLKEDDACIFELVDSDRNHIELKVSIVRFHEHSLQLAG</sequence>
<feature type="domain" description="TF-B3" evidence="7">
    <location>
        <begin position="1155"/>
        <end position="1250"/>
    </location>
</feature>
<comment type="caution">
    <text evidence="8">The sequence shown here is derived from an EMBL/GenBank/DDBJ whole genome shotgun (WGS) entry which is preliminary data.</text>
</comment>
<feature type="region of interest" description="Disordered" evidence="6">
    <location>
        <begin position="899"/>
        <end position="928"/>
    </location>
</feature>
<dbReference type="PANTHER" id="PTHR31391:SF106">
    <property type="entry name" value="B3 DOMAIN-CONTAINING PROTEIN OS01G0723500"/>
    <property type="match status" value="1"/>
</dbReference>
<feature type="compositionally biased region" description="Basic and acidic residues" evidence="6">
    <location>
        <begin position="1096"/>
        <end position="1108"/>
    </location>
</feature>
<name>A0A7J6W0T4_THATH</name>
<feature type="compositionally biased region" description="Polar residues" evidence="6">
    <location>
        <begin position="1074"/>
        <end position="1089"/>
    </location>
</feature>
<evidence type="ECO:0000256" key="2">
    <source>
        <dbReference type="ARBA" id="ARBA00023015"/>
    </source>
</evidence>
<evidence type="ECO:0000313" key="9">
    <source>
        <dbReference type="Proteomes" id="UP000554482"/>
    </source>
</evidence>
<dbReference type="AlphaFoldDB" id="A0A7J6W0T4"/>
<feature type="region of interest" description="Disordered" evidence="6">
    <location>
        <begin position="277"/>
        <end position="300"/>
    </location>
</feature>
<feature type="domain" description="TF-B3" evidence="7">
    <location>
        <begin position="538"/>
        <end position="632"/>
    </location>
</feature>
<dbReference type="Gene3D" id="2.40.330.10">
    <property type="entry name" value="DNA-binding pseudobarrel domain"/>
    <property type="match status" value="6"/>
</dbReference>
<dbReference type="OrthoDB" id="623918at2759"/>
<protein>
    <submittedName>
        <fullName evidence="8">B3 domain-containing protein</fullName>
    </submittedName>
</protein>
<evidence type="ECO:0000256" key="3">
    <source>
        <dbReference type="ARBA" id="ARBA00023125"/>
    </source>
</evidence>
<evidence type="ECO:0000256" key="5">
    <source>
        <dbReference type="ARBA" id="ARBA00023242"/>
    </source>
</evidence>
<reference evidence="8 9" key="1">
    <citation type="submission" date="2020-06" db="EMBL/GenBank/DDBJ databases">
        <title>Transcriptomic and genomic resources for Thalictrum thalictroides and T. hernandezii: Facilitating candidate gene discovery in an emerging model plant lineage.</title>
        <authorList>
            <person name="Arias T."/>
            <person name="Riano-Pachon D.M."/>
            <person name="Di Stilio V.S."/>
        </authorList>
    </citation>
    <scope>NUCLEOTIDE SEQUENCE [LARGE SCALE GENOMIC DNA]</scope>
    <source>
        <strain evidence="9">cv. WT478/WT964</strain>
        <tissue evidence="8">Leaves</tissue>
    </source>
</reference>
<organism evidence="8 9">
    <name type="scientific">Thalictrum thalictroides</name>
    <name type="common">Rue-anemone</name>
    <name type="synonym">Anemone thalictroides</name>
    <dbReference type="NCBI Taxonomy" id="46969"/>
    <lineage>
        <taxon>Eukaryota</taxon>
        <taxon>Viridiplantae</taxon>
        <taxon>Streptophyta</taxon>
        <taxon>Embryophyta</taxon>
        <taxon>Tracheophyta</taxon>
        <taxon>Spermatophyta</taxon>
        <taxon>Magnoliopsida</taxon>
        <taxon>Ranunculales</taxon>
        <taxon>Ranunculaceae</taxon>
        <taxon>Thalictroideae</taxon>
        <taxon>Thalictrum</taxon>
    </lineage>
</organism>
<feature type="compositionally biased region" description="Polar residues" evidence="6">
    <location>
        <begin position="278"/>
        <end position="291"/>
    </location>
</feature>
<dbReference type="InterPro" id="IPR003340">
    <property type="entry name" value="B3_DNA-bd"/>
</dbReference>
<comment type="subcellular location">
    <subcellularLocation>
        <location evidence="1">Nucleus</location>
    </subcellularLocation>
</comment>
<evidence type="ECO:0000313" key="8">
    <source>
        <dbReference type="EMBL" id="KAF5190974.1"/>
    </source>
</evidence>
<evidence type="ECO:0000256" key="6">
    <source>
        <dbReference type="SAM" id="MobiDB-lite"/>
    </source>
</evidence>
<feature type="domain" description="TF-B3" evidence="7">
    <location>
        <begin position="19"/>
        <end position="112"/>
    </location>
</feature>
<feature type="domain" description="TF-B3" evidence="7">
    <location>
        <begin position="801"/>
        <end position="894"/>
    </location>
</feature>
<feature type="domain" description="TF-B3" evidence="7">
    <location>
        <begin position="182"/>
        <end position="276"/>
    </location>
</feature>
<dbReference type="CDD" id="cd10017">
    <property type="entry name" value="B3_DNA"/>
    <property type="match status" value="6"/>
</dbReference>
<keyword evidence="2" id="KW-0805">Transcription regulation</keyword>
<dbReference type="Pfam" id="PF02362">
    <property type="entry name" value="B3"/>
    <property type="match status" value="6"/>
</dbReference>
<dbReference type="InterPro" id="IPR044837">
    <property type="entry name" value="REM16-like"/>
</dbReference>
<evidence type="ECO:0000256" key="1">
    <source>
        <dbReference type="ARBA" id="ARBA00004123"/>
    </source>
</evidence>
<feature type="domain" description="TF-B3" evidence="7">
    <location>
        <begin position="633"/>
        <end position="709"/>
    </location>
</feature>
<dbReference type="SMART" id="SM01019">
    <property type="entry name" value="B3"/>
    <property type="match status" value="6"/>
</dbReference>
<dbReference type="PANTHER" id="PTHR31391">
    <property type="entry name" value="B3 DOMAIN-CONTAINING PROTEIN OS11G0197600-RELATED"/>
    <property type="match status" value="1"/>
</dbReference>
<feature type="region of interest" description="Disordered" evidence="6">
    <location>
        <begin position="1074"/>
        <end position="1108"/>
    </location>
</feature>
<dbReference type="InterPro" id="IPR015300">
    <property type="entry name" value="DNA-bd_pseudobarrel_sf"/>
</dbReference>
<dbReference type="SUPFAM" id="SSF101936">
    <property type="entry name" value="DNA-binding pseudobarrel domain"/>
    <property type="match status" value="6"/>
</dbReference>
<dbReference type="GO" id="GO:0003677">
    <property type="term" value="F:DNA binding"/>
    <property type="evidence" value="ECO:0007669"/>
    <property type="project" value="UniProtKB-KW"/>
</dbReference>
<dbReference type="EMBL" id="JABWDY010023349">
    <property type="protein sequence ID" value="KAF5190974.1"/>
    <property type="molecule type" value="Genomic_DNA"/>
</dbReference>
<evidence type="ECO:0000256" key="4">
    <source>
        <dbReference type="ARBA" id="ARBA00023163"/>
    </source>
</evidence>
<keyword evidence="5" id="KW-0539">Nucleus</keyword>
<accession>A0A7J6W0T4</accession>
<keyword evidence="4" id="KW-0804">Transcription</keyword>
<proteinExistence type="predicted"/>
<dbReference type="Proteomes" id="UP000554482">
    <property type="component" value="Unassembled WGS sequence"/>
</dbReference>
<dbReference type="PROSITE" id="PS50863">
    <property type="entry name" value="B3"/>
    <property type="match status" value="6"/>
</dbReference>